<dbReference type="Pfam" id="PF17921">
    <property type="entry name" value="Integrase_H2C2"/>
    <property type="match status" value="1"/>
</dbReference>
<dbReference type="InterPro" id="IPR036397">
    <property type="entry name" value="RNaseH_sf"/>
</dbReference>
<comment type="caution">
    <text evidence="3">The sequence shown here is derived from an EMBL/GenBank/DDBJ whole genome shotgun (WGS) entry which is preliminary data.</text>
</comment>
<dbReference type="InterPro" id="IPR001584">
    <property type="entry name" value="Integrase_cat-core"/>
</dbReference>
<protein>
    <recommendedName>
        <fullName evidence="1">Gypsy retrotransposon integrase-like protein 1</fullName>
    </recommendedName>
</protein>
<dbReference type="Gene3D" id="1.10.340.70">
    <property type="match status" value="1"/>
</dbReference>
<proteinExistence type="predicted"/>
<dbReference type="InterPro" id="IPR012337">
    <property type="entry name" value="RNaseH-like_sf"/>
</dbReference>
<dbReference type="GO" id="GO:0003676">
    <property type="term" value="F:nucleic acid binding"/>
    <property type="evidence" value="ECO:0007669"/>
    <property type="project" value="InterPro"/>
</dbReference>
<dbReference type="Gene3D" id="3.30.420.10">
    <property type="entry name" value="Ribonuclease H-like superfamily/Ribonuclease H"/>
    <property type="match status" value="1"/>
</dbReference>
<sequence>YSSFLPLSNNSGTPSRVSPTFCSAGKVYVPRRYRQQVMQWVHESLSTKHPGVHQTSQLPCRRFWWSTMRQDIEDFVRTCSTCAQTRGSHQLPEGLLDPLPVPRRPWSHISIDFLTDIPNSGGFTAVMVIIDRFSKACKLVPIKELPTALQTADALFQHVFWNFGLPEDIVSDRGPQFTSRVWRAFCEQLGISISLSSSYHPQSNGQAKCLNQEIGWFLRAYCSRDHQQWSDFLPWAEYTQNSLTHSSTGLTPFQCMLGYQPPLFPWTGEPSNVAVVADWFRSSRDVWEQTQVHLQRAIRWQVIEANRRQWPHPPPSYQPAI</sequence>
<feature type="non-terminal residue" evidence="3">
    <location>
        <position position="1"/>
    </location>
</feature>
<keyword evidence="4" id="KW-1185">Reference proteome</keyword>
<evidence type="ECO:0000256" key="1">
    <source>
        <dbReference type="ARBA" id="ARBA00039658"/>
    </source>
</evidence>
<feature type="domain" description="Integrase catalytic" evidence="2">
    <location>
        <begin position="101"/>
        <end position="260"/>
    </location>
</feature>
<dbReference type="PANTHER" id="PTHR37984:SF5">
    <property type="entry name" value="PROTEIN NYNRIN-LIKE"/>
    <property type="match status" value="1"/>
</dbReference>
<dbReference type="PROSITE" id="PS50994">
    <property type="entry name" value="INTEGRASE"/>
    <property type="match status" value="1"/>
</dbReference>
<dbReference type="Proteomes" id="UP001274896">
    <property type="component" value="Unassembled WGS sequence"/>
</dbReference>
<dbReference type="FunFam" id="1.10.340.70:FF:000001">
    <property type="entry name" value="Retrovirus-related Pol polyprotein from transposon gypsy-like Protein"/>
    <property type="match status" value="1"/>
</dbReference>
<name>A0AAE0UQ70_9TELE</name>
<accession>A0AAE0UQ70</accession>
<dbReference type="EMBL" id="JAUCMX010000020">
    <property type="protein sequence ID" value="KAK3515722.1"/>
    <property type="molecule type" value="Genomic_DNA"/>
</dbReference>
<dbReference type="Pfam" id="PF00665">
    <property type="entry name" value="rve"/>
    <property type="match status" value="1"/>
</dbReference>
<dbReference type="InterPro" id="IPR050951">
    <property type="entry name" value="Retrovirus_Pol_polyprotein"/>
</dbReference>
<organism evidence="3 4">
    <name type="scientific">Hemibagrus guttatus</name>
    <dbReference type="NCBI Taxonomy" id="175788"/>
    <lineage>
        <taxon>Eukaryota</taxon>
        <taxon>Metazoa</taxon>
        <taxon>Chordata</taxon>
        <taxon>Craniata</taxon>
        <taxon>Vertebrata</taxon>
        <taxon>Euteleostomi</taxon>
        <taxon>Actinopterygii</taxon>
        <taxon>Neopterygii</taxon>
        <taxon>Teleostei</taxon>
        <taxon>Ostariophysi</taxon>
        <taxon>Siluriformes</taxon>
        <taxon>Bagridae</taxon>
        <taxon>Hemibagrus</taxon>
    </lineage>
</organism>
<dbReference type="PANTHER" id="PTHR37984">
    <property type="entry name" value="PROTEIN CBG26694"/>
    <property type="match status" value="1"/>
</dbReference>
<evidence type="ECO:0000313" key="4">
    <source>
        <dbReference type="Proteomes" id="UP001274896"/>
    </source>
</evidence>
<dbReference type="SUPFAM" id="SSF53098">
    <property type="entry name" value="Ribonuclease H-like"/>
    <property type="match status" value="1"/>
</dbReference>
<gene>
    <name evidence="3" type="ORF">QTP70_030166</name>
</gene>
<evidence type="ECO:0000313" key="3">
    <source>
        <dbReference type="EMBL" id="KAK3515722.1"/>
    </source>
</evidence>
<dbReference type="AlphaFoldDB" id="A0AAE0UQ70"/>
<dbReference type="FunFam" id="3.30.420.10:FF:000032">
    <property type="entry name" value="Retrovirus-related Pol polyprotein from transposon 297-like Protein"/>
    <property type="match status" value="1"/>
</dbReference>
<reference evidence="3" key="1">
    <citation type="submission" date="2023-06" db="EMBL/GenBank/DDBJ databases">
        <title>Male Hemibagrus guttatus genome.</title>
        <authorList>
            <person name="Bian C."/>
        </authorList>
    </citation>
    <scope>NUCLEOTIDE SEQUENCE</scope>
    <source>
        <strain evidence="3">Male_cb2023</strain>
        <tissue evidence="3">Muscle</tissue>
    </source>
</reference>
<evidence type="ECO:0000259" key="2">
    <source>
        <dbReference type="PROSITE" id="PS50994"/>
    </source>
</evidence>
<dbReference type="InterPro" id="IPR041588">
    <property type="entry name" value="Integrase_H2C2"/>
</dbReference>
<dbReference type="GO" id="GO:0015074">
    <property type="term" value="P:DNA integration"/>
    <property type="evidence" value="ECO:0007669"/>
    <property type="project" value="InterPro"/>
</dbReference>